<dbReference type="EMBL" id="JBBPBN010000006">
    <property type="protein sequence ID" value="KAK9035084.1"/>
    <property type="molecule type" value="Genomic_DNA"/>
</dbReference>
<keyword evidence="2" id="KW-1185">Reference proteome</keyword>
<reference evidence="1 2" key="1">
    <citation type="journal article" date="2024" name="G3 (Bethesda)">
        <title>Genome assembly of Hibiscus sabdariffa L. provides insights into metabolisms of medicinal natural products.</title>
        <authorList>
            <person name="Kim T."/>
        </authorList>
    </citation>
    <scope>NUCLEOTIDE SEQUENCE [LARGE SCALE GENOMIC DNA]</scope>
    <source>
        <strain evidence="1">TK-2024</strain>
        <tissue evidence="1">Old leaves</tissue>
    </source>
</reference>
<evidence type="ECO:0000313" key="1">
    <source>
        <dbReference type="EMBL" id="KAK9035084.1"/>
    </source>
</evidence>
<accession>A0ABR2TCA1</accession>
<dbReference type="Proteomes" id="UP001396334">
    <property type="component" value="Unassembled WGS sequence"/>
</dbReference>
<proteinExistence type="predicted"/>
<name>A0ABR2TCA1_9ROSI</name>
<gene>
    <name evidence="1" type="ORF">V6N11_077135</name>
</gene>
<organism evidence="1 2">
    <name type="scientific">Hibiscus sabdariffa</name>
    <name type="common">roselle</name>
    <dbReference type="NCBI Taxonomy" id="183260"/>
    <lineage>
        <taxon>Eukaryota</taxon>
        <taxon>Viridiplantae</taxon>
        <taxon>Streptophyta</taxon>
        <taxon>Embryophyta</taxon>
        <taxon>Tracheophyta</taxon>
        <taxon>Spermatophyta</taxon>
        <taxon>Magnoliopsida</taxon>
        <taxon>eudicotyledons</taxon>
        <taxon>Gunneridae</taxon>
        <taxon>Pentapetalae</taxon>
        <taxon>rosids</taxon>
        <taxon>malvids</taxon>
        <taxon>Malvales</taxon>
        <taxon>Malvaceae</taxon>
        <taxon>Malvoideae</taxon>
        <taxon>Hibiscus</taxon>
    </lineage>
</organism>
<sequence length="66" mass="6861">MGGLGSRDTSRSLGLVFRTQRTTPGSTNYFNGSSVGSAYATVVTSSEKSGKVFGIGVRHGTDETET</sequence>
<comment type="caution">
    <text evidence="1">The sequence shown here is derived from an EMBL/GenBank/DDBJ whole genome shotgun (WGS) entry which is preliminary data.</text>
</comment>
<evidence type="ECO:0000313" key="2">
    <source>
        <dbReference type="Proteomes" id="UP001396334"/>
    </source>
</evidence>
<protein>
    <submittedName>
        <fullName evidence="1">Uncharacterized protein</fullName>
    </submittedName>
</protein>